<sequence>MHILFKKLDLFLWGKAFCYFSILILSLNSVACVNHRDKAPTDFVPDDTPDAIPANEPLSRYGNSPTYTVRGKTYHVLENASGFTQSGIASWYGTKFHGKKTSSGEPYNMYAMTAAHKTLPLPTYVEVTHKGNGRKIILKVNDRGPFHDDRILDLSYAAARKLGISDTGTGEISLRTIDTSALDLTTSKVVLPVPITSEGKVTRGKILVQVAAMSSEAAAEKMARRLRANNIPSVRIHMIENDDGKFYRVRIGPIPDVDLAYQIKSELNKLGLKLARIIID</sequence>
<evidence type="ECO:0000256" key="2">
    <source>
        <dbReference type="ARBA" id="ARBA00023239"/>
    </source>
</evidence>
<dbReference type="GO" id="GO:0009279">
    <property type="term" value="C:cell outer membrane"/>
    <property type="evidence" value="ECO:0007669"/>
    <property type="project" value="TreeGrafter"/>
</dbReference>
<dbReference type="InterPro" id="IPR009009">
    <property type="entry name" value="RlpA-like_DPBB"/>
</dbReference>
<dbReference type="Pfam" id="PF05036">
    <property type="entry name" value="SPOR"/>
    <property type="match status" value="1"/>
</dbReference>
<evidence type="ECO:0000256" key="1">
    <source>
        <dbReference type="ARBA" id="ARBA00022729"/>
    </source>
</evidence>
<keyword evidence="4" id="KW-1133">Transmembrane helix</keyword>
<dbReference type="InterPro" id="IPR034718">
    <property type="entry name" value="RlpA"/>
</dbReference>
<feature type="transmembrane region" description="Helical" evidence="4">
    <location>
        <begin position="12"/>
        <end position="31"/>
    </location>
</feature>
<gene>
    <name evidence="6" type="ORF">MNBD_GAMMA07-1726</name>
</gene>
<dbReference type="InterPro" id="IPR012997">
    <property type="entry name" value="RplA"/>
</dbReference>
<dbReference type="NCBIfam" id="TIGR00413">
    <property type="entry name" value="rlpA"/>
    <property type="match status" value="1"/>
</dbReference>
<dbReference type="InterPro" id="IPR007730">
    <property type="entry name" value="SPOR-like_dom"/>
</dbReference>
<dbReference type="AlphaFoldDB" id="A0A3B0WIP9"/>
<keyword evidence="4" id="KW-0812">Transmembrane</keyword>
<evidence type="ECO:0000256" key="4">
    <source>
        <dbReference type="SAM" id="Phobius"/>
    </source>
</evidence>
<evidence type="ECO:0000313" key="6">
    <source>
        <dbReference type="EMBL" id="VAW55211.1"/>
    </source>
</evidence>
<name>A0A3B0WIP9_9ZZZZ</name>
<evidence type="ECO:0000259" key="5">
    <source>
        <dbReference type="PROSITE" id="PS51724"/>
    </source>
</evidence>
<dbReference type="EMBL" id="UOFF01000084">
    <property type="protein sequence ID" value="VAW55211.1"/>
    <property type="molecule type" value="Genomic_DNA"/>
</dbReference>
<keyword evidence="4" id="KW-0472">Membrane</keyword>
<dbReference type="CDD" id="cd22268">
    <property type="entry name" value="DPBB_RlpA-like"/>
    <property type="match status" value="1"/>
</dbReference>
<organism evidence="6">
    <name type="scientific">hydrothermal vent metagenome</name>
    <dbReference type="NCBI Taxonomy" id="652676"/>
    <lineage>
        <taxon>unclassified sequences</taxon>
        <taxon>metagenomes</taxon>
        <taxon>ecological metagenomes</taxon>
    </lineage>
</organism>
<keyword evidence="6" id="KW-0449">Lipoprotein</keyword>
<dbReference type="Pfam" id="PF03330">
    <property type="entry name" value="DPBB_1"/>
    <property type="match status" value="1"/>
</dbReference>
<dbReference type="GO" id="GO:0016829">
    <property type="term" value="F:lyase activity"/>
    <property type="evidence" value="ECO:0007669"/>
    <property type="project" value="UniProtKB-KW"/>
</dbReference>
<dbReference type="Gene3D" id="3.30.70.1070">
    <property type="entry name" value="Sporulation related repeat"/>
    <property type="match status" value="1"/>
</dbReference>
<dbReference type="GO" id="GO:0071555">
    <property type="term" value="P:cell wall organization"/>
    <property type="evidence" value="ECO:0007669"/>
    <property type="project" value="UniProtKB-KW"/>
</dbReference>
<evidence type="ECO:0000256" key="3">
    <source>
        <dbReference type="ARBA" id="ARBA00023316"/>
    </source>
</evidence>
<keyword evidence="3" id="KW-0961">Cell wall biogenesis/degradation</keyword>
<dbReference type="HAMAP" id="MF_02071">
    <property type="entry name" value="RlpA"/>
    <property type="match status" value="1"/>
</dbReference>
<dbReference type="PANTHER" id="PTHR34183">
    <property type="entry name" value="ENDOLYTIC PEPTIDOGLYCAN TRANSGLYCOSYLASE RLPA"/>
    <property type="match status" value="1"/>
</dbReference>
<feature type="domain" description="SPOR" evidence="5">
    <location>
        <begin position="200"/>
        <end position="280"/>
    </location>
</feature>
<dbReference type="SUPFAM" id="SSF110997">
    <property type="entry name" value="Sporulation related repeat"/>
    <property type="match status" value="1"/>
</dbReference>
<dbReference type="SUPFAM" id="SSF50685">
    <property type="entry name" value="Barwin-like endoglucanases"/>
    <property type="match status" value="1"/>
</dbReference>
<proteinExistence type="inferred from homology"/>
<dbReference type="InterPro" id="IPR036680">
    <property type="entry name" value="SPOR-like_sf"/>
</dbReference>
<accession>A0A3B0WIP9</accession>
<keyword evidence="1" id="KW-0732">Signal</keyword>
<reference evidence="6" key="1">
    <citation type="submission" date="2018-06" db="EMBL/GenBank/DDBJ databases">
        <authorList>
            <person name="Zhirakovskaya E."/>
        </authorList>
    </citation>
    <scope>NUCLEOTIDE SEQUENCE</scope>
</reference>
<keyword evidence="2" id="KW-0456">Lyase</keyword>
<dbReference type="Gene3D" id="2.40.40.10">
    <property type="entry name" value="RlpA-like domain"/>
    <property type="match status" value="1"/>
</dbReference>
<dbReference type="PANTHER" id="PTHR34183:SF1">
    <property type="entry name" value="ENDOLYTIC PEPTIDOGLYCAN TRANSGLYCOSYLASE RLPA"/>
    <property type="match status" value="1"/>
</dbReference>
<dbReference type="InterPro" id="IPR036908">
    <property type="entry name" value="RlpA-like_sf"/>
</dbReference>
<dbReference type="GO" id="GO:0042834">
    <property type="term" value="F:peptidoglycan binding"/>
    <property type="evidence" value="ECO:0007669"/>
    <property type="project" value="InterPro"/>
</dbReference>
<dbReference type="PROSITE" id="PS51724">
    <property type="entry name" value="SPOR"/>
    <property type="match status" value="1"/>
</dbReference>
<protein>
    <submittedName>
        <fullName evidence="6">Septum-associated rare lipoprotein A</fullName>
    </submittedName>
</protein>